<dbReference type="AlphaFoldDB" id="A0AAQ3SF49"/>
<evidence type="ECO:0000256" key="7">
    <source>
        <dbReference type="ARBA" id="ARBA00023002"/>
    </source>
</evidence>
<evidence type="ECO:0000256" key="15">
    <source>
        <dbReference type="SAM" id="MobiDB-lite"/>
    </source>
</evidence>
<keyword evidence="6" id="KW-0223">Dioxygenase</keyword>
<dbReference type="InterPro" id="IPR003349">
    <property type="entry name" value="JmjN"/>
</dbReference>
<dbReference type="GO" id="GO:0048731">
    <property type="term" value="P:system development"/>
    <property type="evidence" value="ECO:0007669"/>
    <property type="project" value="UniProtKB-ARBA"/>
</dbReference>
<evidence type="ECO:0000256" key="1">
    <source>
        <dbReference type="ARBA" id="ARBA00001954"/>
    </source>
</evidence>
<evidence type="ECO:0000313" key="19">
    <source>
        <dbReference type="Proteomes" id="UP001374535"/>
    </source>
</evidence>
<gene>
    <name evidence="18" type="ORF">V8G54_005172</name>
</gene>
<dbReference type="Pfam" id="PF05964">
    <property type="entry name" value="FYRN"/>
    <property type="match status" value="1"/>
</dbReference>
<feature type="region of interest" description="Disordered" evidence="15">
    <location>
        <begin position="131"/>
        <end position="169"/>
    </location>
</feature>
<evidence type="ECO:0000256" key="5">
    <source>
        <dbReference type="ARBA" id="ARBA00022853"/>
    </source>
</evidence>
<feature type="domain" description="JmjN" evidence="16">
    <location>
        <begin position="61"/>
        <end position="102"/>
    </location>
</feature>
<dbReference type="InterPro" id="IPR004198">
    <property type="entry name" value="Znf_C5HC2"/>
</dbReference>
<evidence type="ECO:0000256" key="11">
    <source>
        <dbReference type="ARBA" id="ARBA00023242"/>
    </source>
</evidence>
<dbReference type="SMART" id="SM00541">
    <property type="entry name" value="FYRN"/>
    <property type="match status" value="1"/>
</dbReference>
<evidence type="ECO:0000256" key="10">
    <source>
        <dbReference type="ARBA" id="ARBA00023163"/>
    </source>
</evidence>
<feature type="compositionally biased region" description="Basic residues" evidence="15">
    <location>
        <begin position="132"/>
        <end position="147"/>
    </location>
</feature>
<evidence type="ECO:0008006" key="20">
    <source>
        <dbReference type="Google" id="ProtNLM"/>
    </source>
</evidence>
<dbReference type="PANTHER" id="PTHR10694">
    <property type="entry name" value="LYSINE-SPECIFIC DEMETHYLASE"/>
    <property type="match status" value="1"/>
</dbReference>
<dbReference type="Pfam" id="PF05965">
    <property type="entry name" value="FYRC"/>
    <property type="match status" value="1"/>
</dbReference>
<dbReference type="EMBL" id="CP144700">
    <property type="protein sequence ID" value="WVZ26628.1"/>
    <property type="molecule type" value="Genomic_DNA"/>
</dbReference>
<comment type="catalytic activity">
    <reaction evidence="12">
        <text>N(6),N(6)-dimethyl-L-lysyl(4)-[histone H3] + 2-oxoglutarate + O2 = N(6)-methyl-L-lysyl(4)-[histone H3] + formaldehyde + succinate + CO2</text>
        <dbReference type="Rhea" id="RHEA:60216"/>
        <dbReference type="Rhea" id="RHEA-COMP:15540"/>
        <dbReference type="Rhea" id="RHEA-COMP:15543"/>
        <dbReference type="ChEBI" id="CHEBI:15379"/>
        <dbReference type="ChEBI" id="CHEBI:16526"/>
        <dbReference type="ChEBI" id="CHEBI:16810"/>
        <dbReference type="ChEBI" id="CHEBI:16842"/>
        <dbReference type="ChEBI" id="CHEBI:30031"/>
        <dbReference type="ChEBI" id="CHEBI:61929"/>
        <dbReference type="ChEBI" id="CHEBI:61976"/>
    </reaction>
    <physiologicalReaction direction="left-to-right" evidence="12">
        <dbReference type="Rhea" id="RHEA:60217"/>
    </physiologicalReaction>
</comment>
<dbReference type="GO" id="GO:0046872">
    <property type="term" value="F:metal ion binding"/>
    <property type="evidence" value="ECO:0007669"/>
    <property type="project" value="UniProtKB-KW"/>
</dbReference>
<evidence type="ECO:0000256" key="3">
    <source>
        <dbReference type="ARBA" id="ARBA00006801"/>
    </source>
</evidence>
<dbReference type="GO" id="GO:0045814">
    <property type="term" value="P:negative regulation of gene expression, epigenetic"/>
    <property type="evidence" value="ECO:0007669"/>
    <property type="project" value="UniProtKB-ARBA"/>
</dbReference>
<dbReference type="Pfam" id="PF02928">
    <property type="entry name" value="zf-C5HC2"/>
    <property type="match status" value="1"/>
</dbReference>
<proteinExistence type="inferred from homology"/>
<dbReference type="InterPro" id="IPR003889">
    <property type="entry name" value="FYrich_C"/>
</dbReference>
<evidence type="ECO:0000256" key="6">
    <source>
        <dbReference type="ARBA" id="ARBA00022964"/>
    </source>
</evidence>
<dbReference type="PROSITE" id="PS51542">
    <property type="entry name" value="FYRN"/>
    <property type="match status" value="1"/>
</dbReference>
<dbReference type="FunFam" id="3.30.160.360:FF:000005">
    <property type="entry name" value="Putative lysine-specific demethylase JMJ16"/>
    <property type="match status" value="1"/>
</dbReference>
<accession>A0AAQ3SF49</accession>
<comment type="cofactor">
    <cofactor evidence="1">
        <name>Fe(2+)</name>
        <dbReference type="ChEBI" id="CHEBI:29033"/>
    </cofactor>
</comment>
<dbReference type="PANTHER" id="PTHR10694:SF144">
    <property type="entry name" value="DEMETHYLASE JMJ14-LIKE PROTEIN, PUTATIVE-RELATED"/>
    <property type="match status" value="1"/>
</dbReference>
<dbReference type="GO" id="GO:0034647">
    <property type="term" value="F:histone H3K4me/H3K4me2/H3K4me3 demethylase activity"/>
    <property type="evidence" value="ECO:0007669"/>
    <property type="project" value="TreeGrafter"/>
</dbReference>
<comment type="catalytic activity">
    <reaction evidence="14">
        <text>N(6),N(6),N(6)-trimethyl-L-lysyl(4)-[histone H3] + 2-oxoglutarate + O2 = N(6),N(6)-dimethyl-L-lysyl(4)-[histone H3] + formaldehyde + succinate + CO2</text>
        <dbReference type="Rhea" id="RHEA:60212"/>
        <dbReference type="Rhea" id="RHEA-COMP:15537"/>
        <dbReference type="Rhea" id="RHEA-COMP:15540"/>
        <dbReference type="ChEBI" id="CHEBI:15379"/>
        <dbReference type="ChEBI" id="CHEBI:16526"/>
        <dbReference type="ChEBI" id="CHEBI:16810"/>
        <dbReference type="ChEBI" id="CHEBI:16842"/>
        <dbReference type="ChEBI" id="CHEBI:30031"/>
        <dbReference type="ChEBI" id="CHEBI:61961"/>
        <dbReference type="ChEBI" id="CHEBI:61976"/>
    </reaction>
    <physiologicalReaction direction="left-to-right" evidence="14">
        <dbReference type="Rhea" id="RHEA:60213"/>
    </physiologicalReaction>
</comment>
<evidence type="ECO:0000256" key="12">
    <source>
        <dbReference type="ARBA" id="ARBA00050619"/>
    </source>
</evidence>
<dbReference type="Pfam" id="PF02375">
    <property type="entry name" value="JmjN"/>
    <property type="match status" value="1"/>
</dbReference>
<sequence length="1170" mass="132479">MLTPWWSATRFGGQPLGLVDSLLRHKPEMEITLESSASPQHKKVPARWDPVEACRPIIDEAPVFYPTIEEFEDTLGYLAKIRPQAEPYGICRIVPPACWVPPCPLKEKDLWENAKFPTRIQQIDLLQNREPMRKKIRGRKRKRRKQSKMGAGRRTAKSGSEANVASEPEEKFGFQSGSDFTLKDFQQYAKVFKDCYFGLNDANEYGKVSDYNHWQKREPSVEDIEGEYWRIIEKPTAEVEVYYGADLETGSLGSGFPKTSSLTNNDSDRYAVSGWNLNNFPRLPGSALCFEGSDISGVLVPWLYIGMCFSSFCWHVEDHHLYSLNYLHWGDPKVWYGVPGIHAPGLEAAMRKHLPDLFEEQPNLLNELIICPMACTGAYWVWVWVQPDSLCNDLNIERPASYVECYMLKVVPLLTAKSFGMVVTLLLKSFGVTVYMGSKFDMVRLNLGALNRDRKCAVSDEGFYMSKVSPLIIDQAFSTVVTQLSPSILKSEGVPVHRTVQNSGEFVVTFPRAYHCGFNCGFNCAEAVNVAPVDWLVHGQNAVELYSLQCRKTSLSHDKLLFGCAQEAVCALAEATLHDKENLKYTKWSSVCGKDGVLTKAIKTRINMEKERLDCLPTHLKKLRMNNEFDLFEERECFSCFYDLHLSAIGCKCSPDTYSCLKHSHLFCSCEVDKSFVLFRYTMNELGTLVEALEGEAHAILVWANRNTGLVSANPEDACIYKQDAESYKGWKSSTYCAGTNNKSNSNIPSSSYNHISAELVHSEFHHETYSAQYGTKDYQKDIKNEEKLVMYNEDKVKEGSLDLNIDVMFVERENRFLHAAEYHHNKSVPYVGKVCYSEVRKKQDNMEPGAGCIASLEKEFSSCSRDVQNSCTLDGYKLFGVDLQMHSDSREQLNGVFKIGDIETSNASVSLTNQNFVMKNIGVSVEPVNLGIVMCGKLWCSRHAIYPKGFKSRVKFLSILDPPRICNYVSEVYDAGFLGPLFKVTMEEHPSEIFTNTSADKCWESVLLRLNHETEKLRNQGERELPPLELLKNINGHKMFGFLSPSIIQAIEALDPNHQCVEYWNHKEVVSESSESGIDDCKLSHGSSNSLSDVKTRLLGPGLRKLEQDSSRRHYDSFEEMKLVVEGLLKKANAEELSAMHKLFSSDAQFNKWRVAYVTLIEEIQKACA</sequence>
<reference evidence="18 19" key="1">
    <citation type="journal article" date="2023" name="Life. Sci Alliance">
        <title>Evolutionary insights into 3D genome organization and epigenetic landscape of Vigna mungo.</title>
        <authorList>
            <person name="Junaid A."/>
            <person name="Singh B."/>
            <person name="Bhatia S."/>
        </authorList>
    </citation>
    <scope>NUCLEOTIDE SEQUENCE [LARGE SCALE GENOMIC DNA]</scope>
    <source>
        <strain evidence="18">Urdbean</strain>
    </source>
</reference>
<dbReference type="PROSITE" id="PS51543">
    <property type="entry name" value="FYRC"/>
    <property type="match status" value="1"/>
</dbReference>
<dbReference type="InterPro" id="IPR003888">
    <property type="entry name" value="FYrich_N"/>
</dbReference>
<dbReference type="SMART" id="SM00542">
    <property type="entry name" value="FYRC"/>
    <property type="match status" value="1"/>
</dbReference>
<dbReference type="PROSITE" id="PS51183">
    <property type="entry name" value="JMJN"/>
    <property type="match status" value="1"/>
</dbReference>
<dbReference type="GO" id="GO:0051093">
    <property type="term" value="P:negative regulation of developmental process"/>
    <property type="evidence" value="ECO:0007669"/>
    <property type="project" value="UniProtKB-ARBA"/>
</dbReference>
<dbReference type="SUPFAM" id="SSF51197">
    <property type="entry name" value="Clavaminate synthase-like"/>
    <property type="match status" value="2"/>
</dbReference>
<comment type="subcellular location">
    <subcellularLocation>
        <location evidence="2">Nucleus</location>
    </subcellularLocation>
</comment>
<dbReference type="Pfam" id="PF02373">
    <property type="entry name" value="JmjC"/>
    <property type="match status" value="2"/>
</dbReference>
<evidence type="ECO:0000256" key="2">
    <source>
        <dbReference type="ARBA" id="ARBA00004123"/>
    </source>
</evidence>
<evidence type="ECO:0000256" key="4">
    <source>
        <dbReference type="ARBA" id="ARBA00022723"/>
    </source>
</evidence>
<dbReference type="InterPro" id="IPR003347">
    <property type="entry name" value="JmjC_dom"/>
</dbReference>
<evidence type="ECO:0000256" key="14">
    <source>
        <dbReference type="ARBA" id="ARBA00051640"/>
    </source>
</evidence>
<dbReference type="PROSITE" id="PS51184">
    <property type="entry name" value="JMJC"/>
    <property type="match status" value="1"/>
</dbReference>
<dbReference type="SMART" id="SM00545">
    <property type="entry name" value="JmjN"/>
    <property type="match status" value="1"/>
</dbReference>
<name>A0AAQ3SF49_VIGMU</name>
<dbReference type="GO" id="GO:0000785">
    <property type="term" value="C:chromatin"/>
    <property type="evidence" value="ECO:0007669"/>
    <property type="project" value="TreeGrafter"/>
</dbReference>
<keyword evidence="19" id="KW-1185">Reference proteome</keyword>
<evidence type="ECO:0000259" key="17">
    <source>
        <dbReference type="PROSITE" id="PS51184"/>
    </source>
</evidence>
<protein>
    <recommendedName>
        <fullName evidence="20">Lysine-specific demethylase JMJ18</fullName>
    </recommendedName>
</protein>
<keyword evidence="10" id="KW-0804">Transcription</keyword>
<organism evidence="18 19">
    <name type="scientific">Vigna mungo</name>
    <name type="common">Black gram</name>
    <name type="synonym">Phaseolus mungo</name>
    <dbReference type="NCBI Taxonomy" id="3915"/>
    <lineage>
        <taxon>Eukaryota</taxon>
        <taxon>Viridiplantae</taxon>
        <taxon>Streptophyta</taxon>
        <taxon>Embryophyta</taxon>
        <taxon>Tracheophyta</taxon>
        <taxon>Spermatophyta</taxon>
        <taxon>Magnoliopsida</taxon>
        <taxon>eudicotyledons</taxon>
        <taxon>Gunneridae</taxon>
        <taxon>Pentapetalae</taxon>
        <taxon>rosids</taxon>
        <taxon>fabids</taxon>
        <taxon>Fabales</taxon>
        <taxon>Fabaceae</taxon>
        <taxon>Papilionoideae</taxon>
        <taxon>50 kb inversion clade</taxon>
        <taxon>NPAAA clade</taxon>
        <taxon>indigoferoid/millettioid clade</taxon>
        <taxon>Phaseoleae</taxon>
        <taxon>Vigna</taxon>
    </lineage>
</organism>
<dbReference type="GO" id="GO:0005634">
    <property type="term" value="C:nucleus"/>
    <property type="evidence" value="ECO:0007669"/>
    <property type="project" value="UniProtKB-SubCell"/>
</dbReference>
<dbReference type="GO" id="GO:0048589">
    <property type="term" value="P:developmental growth"/>
    <property type="evidence" value="ECO:0007669"/>
    <property type="project" value="UniProtKB-ARBA"/>
</dbReference>
<dbReference type="SMART" id="SM00558">
    <property type="entry name" value="JmjC"/>
    <property type="match status" value="1"/>
</dbReference>
<evidence type="ECO:0000256" key="13">
    <source>
        <dbReference type="ARBA" id="ARBA00050935"/>
    </source>
</evidence>
<keyword evidence="8" id="KW-0408">Iron</keyword>
<comment type="catalytic activity">
    <reaction evidence="13">
        <text>N(6)-methyl-L-lysyl(4)-[histone H3] + 2-oxoglutarate + O2 = L-lysyl(4)-[histone H3] + formaldehyde + succinate + CO2</text>
        <dbReference type="Rhea" id="RHEA:60220"/>
        <dbReference type="Rhea" id="RHEA-COMP:15543"/>
        <dbReference type="Rhea" id="RHEA-COMP:15547"/>
        <dbReference type="ChEBI" id="CHEBI:15379"/>
        <dbReference type="ChEBI" id="CHEBI:16526"/>
        <dbReference type="ChEBI" id="CHEBI:16810"/>
        <dbReference type="ChEBI" id="CHEBI:16842"/>
        <dbReference type="ChEBI" id="CHEBI:29969"/>
        <dbReference type="ChEBI" id="CHEBI:30031"/>
        <dbReference type="ChEBI" id="CHEBI:61929"/>
    </reaction>
    <physiologicalReaction direction="left-to-right" evidence="13">
        <dbReference type="Rhea" id="RHEA:60221"/>
    </physiologicalReaction>
</comment>
<keyword evidence="11" id="KW-0539">Nucleus</keyword>
<evidence type="ECO:0000256" key="8">
    <source>
        <dbReference type="ARBA" id="ARBA00023004"/>
    </source>
</evidence>
<dbReference type="Gene3D" id="2.60.120.650">
    <property type="entry name" value="Cupin"/>
    <property type="match status" value="1"/>
</dbReference>
<evidence type="ECO:0000256" key="9">
    <source>
        <dbReference type="ARBA" id="ARBA00023015"/>
    </source>
</evidence>
<keyword evidence="9" id="KW-0805">Transcription regulation</keyword>
<dbReference type="Proteomes" id="UP001374535">
    <property type="component" value="Chromosome 1"/>
</dbReference>
<comment type="similarity">
    <text evidence="3">Belongs to the JARID1 histone demethylase family.</text>
</comment>
<dbReference type="Gene3D" id="3.30.160.360">
    <property type="match status" value="1"/>
</dbReference>
<evidence type="ECO:0000313" key="18">
    <source>
        <dbReference type="EMBL" id="WVZ26628.1"/>
    </source>
</evidence>
<keyword evidence="4" id="KW-0479">Metal-binding</keyword>
<evidence type="ECO:0000259" key="16">
    <source>
        <dbReference type="PROSITE" id="PS51183"/>
    </source>
</evidence>
<keyword evidence="7" id="KW-0560">Oxidoreductase</keyword>
<feature type="domain" description="JmjC" evidence="17">
    <location>
        <begin position="269"/>
        <end position="547"/>
    </location>
</feature>
<keyword evidence="5" id="KW-0156">Chromatin regulator</keyword>